<evidence type="ECO:0000256" key="1">
    <source>
        <dbReference type="SAM" id="Phobius"/>
    </source>
</evidence>
<name>A0AAE7RTE5_9CAUD</name>
<feature type="transmembrane region" description="Helical" evidence="1">
    <location>
        <begin position="9"/>
        <end position="27"/>
    </location>
</feature>
<gene>
    <name evidence="2" type="primary">gp_05149</name>
</gene>
<keyword evidence="3" id="KW-1185">Reference proteome</keyword>
<evidence type="ECO:0000313" key="3">
    <source>
        <dbReference type="Proteomes" id="UP000827387"/>
    </source>
</evidence>
<accession>A0AAE7RTE5</accession>
<protein>
    <submittedName>
        <fullName evidence="2">Uncharacterized protein</fullName>
    </submittedName>
</protein>
<organism evidence="2 3">
    <name type="scientific">uncultured phage cr49_1</name>
    <dbReference type="NCBI Taxonomy" id="2986402"/>
    <lineage>
        <taxon>Viruses</taxon>
        <taxon>Duplodnaviria</taxon>
        <taxon>Heunggongvirae</taxon>
        <taxon>Uroviricota</taxon>
        <taxon>Caudoviricetes</taxon>
        <taxon>Crassvirales</taxon>
        <taxon>Intestiviridae</taxon>
        <taxon>Crudevirinae</taxon>
        <taxon>Diorhovirus</taxon>
        <taxon>Diorhovirus copri</taxon>
    </lineage>
</organism>
<dbReference type="Proteomes" id="UP000827387">
    <property type="component" value="Segment"/>
</dbReference>
<dbReference type="EMBL" id="MZ130474">
    <property type="protein sequence ID" value="QWM89059.1"/>
    <property type="molecule type" value="Genomic_DNA"/>
</dbReference>
<keyword evidence="1" id="KW-0472">Membrane</keyword>
<dbReference type="RefSeq" id="YP_010358631.1">
    <property type="nucleotide sequence ID" value="NC_062764.1"/>
</dbReference>
<dbReference type="KEGG" id="vg:75691468"/>
<dbReference type="GeneID" id="75691468"/>
<proteinExistence type="predicted"/>
<reference evidence="2 3" key="1">
    <citation type="submission" date="2021-04" db="EMBL/GenBank/DDBJ databases">
        <authorList>
            <person name="Shkoporov A.N."/>
            <person name="Stockdale S.R."/>
            <person name="Guerin E."/>
            <person name="Ross R.P."/>
            <person name="Hill C."/>
        </authorList>
    </citation>
    <scope>NUCLEOTIDE SEQUENCE [LARGE SCALE GENOMIC DNA]</scope>
    <source>
        <strain evidence="3">cr49_1</strain>
    </source>
</reference>
<evidence type="ECO:0000313" key="2">
    <source>
        <dbReference type="EMBL" id="QWM89059.1"/>
    </source>
</evidence>
<keyword evidence="1" id="KW-0812">Transmembrane</keyword>
<keyword evidence="1" id="KW-1133">Transmembrane helix</keyword>
<sequence>MKDFTIRDLIYLIIIFVLIFIVSRLSIKNDVSVEPVKPVDTTYNRVVIDSIEYNIIKRDSIIVQIKDSIIYELQLNQTADDTTVVVNFQKLLSD</sequence>